<keyword evidence="5" id="KW-0862">Zinc</keyword>
<evidence type="ECO:0000256" key="6">
    <source>
        <dbReference type="ARBA" id="ARBA00023125"/>
    </source>
</evidence>
<keyword evidence="11" id="KW-0378">Hydrolase</keyword>
<evidence type="ECO:0000259" key="14">
    <source>
        <dbReference type="PROSITE" id="PS50808"/>
    </source>
</evidence>
<keyword evidence="3" id="KW-0479">Metal-binding</keyword>
<dbReference type="GO" id="GO:0003677">
    <property type="term" value="F:DNA binding"/>
    <property type="evidence" value="ECO:0007669"/>
    <property type="project" value="UniProtKB-KW"/>
</dbReference>
<dbReference type="FunFam" id="1.10.246.130:FF:000001">
    <property type="entry name" value="Gamma-glutamyltransferase 5 isoform 1"/>
    <property type="match status" value="1"/>
</dbReference>
<dbReference type="PANTHER" id="PTHR11686">
    <property type="entry name" value="GAMMA GLUTAMYL TRANSPEPTIDASE"/>
    <property type="match status" value="1"/>
</dbReference>
<feature type="domain" description="BED-type" evidence="14">
    <location>
        <begin position="24"/>
        <end position="84"/>
    </location>
</feature>
<feature type="compositionally biased region" description="Basic residues" evidence="12">
    <location>
        <begin position="11"/>
        <end position="21"/>
    </location>
</feature>
<evidence type="ECO:0000256" key="5">
    <source>
        <dbReference type="ARBA" id="ARBA00022833"/>
    </source>
</evidence>
<comment type="pathway">
    <text evidence="11">Sulfur metabolism; glutathione metabolism.</text>
</comment>
<dbReference type="InterPro" id="IPR029055">
    <property type="entry name" value="Ntn_hydrolases_N"/>
</dbReference>
<feature type="binding site" evidence="9">
    <location>
        <begin position="999"/>
        <end position="1001"/>
    </location>
    <ligand>
        <name>L-glutamate</name>
        <dbReference type="ChEBI" id="CHEBI:29985"/>
    </ligand>
</feature>
<dbReference type="GO" id="GO:0006751">
    <property type="term" value="P:glutathione catabolic process"/>
    <property type="evidence" value="ECO:0007669"/>
    <property type="project" value="UniProtKB-UniRule"/>
</dbReference>
<evidence type="ECO:0000256" key="2">
    <source>
        <dbReference type="ARBA" id="ARBA00011738"/>
    </source>
</evidence>
<dbReference type="SUPFAM" id="SSF53098">
    <property type="entry name" value="Ribonuclease H-like"/>
    <property type="match status" value="1"/>
</dbReference>
<feature type="binding site" evidence="9">
    <location>
        <position position="1073"/>
    </location>
    <ligand>
        <name>L-glutamate</name>
        <dbReference type="ChEBI" id="CHEBI:29985"/>
    </ligand>
</feature>
<dbReference type="PANTHER" id="PTHR11686:SF9">
    <property type="entry name" value="RE13973P"/>
    <property type="match status" value="1"/>
</dbReference>
<dbReference type="InterPro" id="IPR008906">
    <property type="entry name" value="HATC_C_dom"/>
</dbReference>
<comment type="subcellular location">
    <subcellularLocation>
        <location evidence="1">Nucleus</location>
    </subcellularLocation>
</comment>
<dbReference type="Gene3D" id="1.10.246.130">
    <property type="match status" value="1"/>
</dbReference>
<keyword evidence="11" id="KW-0012">Acyltransferase</keyword>
<dbReference type="SUPFAM" id="SSF56235">
    <property type="entry name" value="N-terminal nucleophile aminohydrolases (Ntn hydrolases)"/>
    <property type="match status" value="1"/>
</dbReference>
<sequence length="1194" mass="134083">MLTNEKEQIAKRKQVTKKKQTSGKETSSCWDSFDKVMIKEDDGMERRYGKCQWCERLLKADVERNGTSSLLKHVDRCQKNPNKLQDPTQTKLNLKKESNGDTSVKTWKHDDARIKKALLNLFVVGELPFKFVENEAFVEYTNALNAKVMLPSRHTISRNVSKFYIEERTKMLQFLSNPKTAIHLTTDTWTSSCQRTTYMVVTTHFIDENWMMHKRIINFREIDSHKGEDMGRELLDCIRGWGMKNVMTITLDNAATNDKAMDFLVKKLPNLYEGGKHFQVRCMTHILNLIVNDGLKYQNYHVECIQKAVRYIRLSPQRINKFKKAMKDCGLQTKKFLCGDTPTRWNSTFKLLKSAYELREAFTEFGIRELVSATSKPLVNLFIREVLDVDIHLRKWSTKPMFLDMVKDMRTKYEKYWGAYNKMNDFMYFAVLLDPTTKSPFLLHAFKKMIGYMEPSLTPASIDIKARQMVREVENRMENLFMTYLERFDSGGSSQQEASQIAIDVDDDNDFFGDFLCTGGSNSDPTDNELRTYLKENIVNYKKDFSILGWWRVNAIRFPTIARMAKEMIAEQSTKAPFLSQEEEEYYNNNRKKWRTPLRYIIIMSIIAVIFIILTLGGSSSSSSSLLDGGKRRIQNSDTVESMGAVVAADDARCSEIGASVLRAGGHAVDASVAVALCVGVVNPMASGIGGGGFMVVRSAETSQTLAFDFRETAPLAASENMYEKDLNSKYFGALSMGVPGEIAGLYTAWSKYGRLPWKTLFNPAIKLAKDGFLVAPYLANSISSFASTIKKDPGLQQVYAPKGKVLEAGDICYNPKLGLTLEIIANEGPEAFYGGVIGEKLVKDVQDVGGILTMEDLRNYQVEVTDALEADTMGYTVLGMPAPSSGTLGITLVLNILQSYENSNAAKGSLGLHRLIESLKHMFAIRMDLGDPNFVDISKTVAKMLSPAFAKSIQKRIFDNTTFPPTYYMPKWSQLLDHGTSHFCIVDADRNAISMTTTVNYPFGGGVLSSSTGIVLNNEMGDFSVPTEISPDSLPPSPFNFIEPNKRPLSSMTPIIILKDDQLVGVIGGSGGMEIIPAVAQVFINGFILGMDPSTAVQSPRVYHKLIPNVVKYENLTVIDGDHIELSDDRRRFLEERGHVLEPKASGAICQLIVQTLTKVKDNRKVKYEHRNVLRGMLTAVSDPRKNGRPAAL</sequence>
<gene>
    <name evidence="15" type="ORF">LSALG_LOCUS25466</name>
</gene>
<dbReference type="InterPro" id="IPR000101">
    <property type="entry name" value="GGT_peptidase"/>
</dbReference>
<dbReference type="InterPro" id="IPR003656">
    <property type="entry name" value="Znf_BED"/>
</dbReference>
<evidence type="ECO:0000256" key="13">
    <source>
        <dbReference type="SAM" id="Phobius"/>
    </source>
</evidence>
<keyword evidence="13" id="KW-0472">Membrane</keyword>
<feature type="compositionally biased region" description="Basic and acidic residues" evidence="12">
    <location>
        <begin position="1"/>
        <end position="10"/>
    </location>
</feature>
<dbReference type="GO" id="GO:0005634">
    <property type="term" value="C:nucleus"/>
    <property type="evidence" value="ECO:0007669"/>
    <property type="project" value="UniProtKB-SubCell"/>
</dbReference>
<feature type="binding site" evidence="9">
    <location>
        <position position="1023"/>
    </location>
    <ligand>
        <name>L-glutamate</name>
        <dbReference type="ChEBI" id="CHEBI:29985"/>
    </ligand>
</feature>
<evidence type="ECO:0000256" key="3">
    <source>
        <dbReference type="ARBA" id="ARBA00022723"/>
    </source>
</evidence>
<evidence type="ECO:0000256" key="8">
    <source>
        <dbReference type="PIRSR" id="PIRSR600101-1"/>
    </source>
</evidence>
<dbReference type="Gene3D" id="3.60.20.40">
    <property type="match status" value="1"/>
</dbReference>
<proteinExistence type="predicted"/>
<evidence type="ECO:0000313" key="15">
    <source>
        <dbReference type="EMBL" id="CAI9286026.1"/>
    </source>
</evidence>
<keyword evidence="6" id="KW-0238">DNA-binding</keyword>
<protein>
    <recommendedName>
        <fullName evidence="11">Glutathione hydrolase</fullName>
        <ecNumber evidence="11">2.3.2.2</ecNumber>
        <ecNumber evidence="11">3.4.19.13</ecNumber>
    </recommendedName>
    <alternativeName>
        <fullName evidence="11">Gamma-glutamyltransferase</fullName>
    </alternativeName>
    <alternativeName>
        <fullName evidence="11">Gamma-glutamyltranspeptidase</fullName>
    </alternativeName>
</protein>
<dbReference type="InterPro" id="IPR043138">
    <property type="entry name" value="GGT_lsub"/>
</dbReference>
<dbReference type="Proteomes" id="UP001177003">
    <property type="component" value="Chromosome 5"/>
</dbReference>
<evidence type="ECO:0000256" key="12">
    <source>
        <dbReference type="SAM" id="MobiDB-lite"/>
    </source>
</evidence>
<dbReference type="GO" id="GO:0046983">
    <property type="term" value="F:protein dimerization activity"/>
    <property type="evidence" value="ECO:0007669"/>
    <property type="project" value="InterPro"/>
</dbReference>
<comment type="catalytic activity">
    <reaction evidence="11">
        <text>an N-terminal (5-L-glutamyl)-[peptide] + an alpha-amino acid = 5-L-glutamyl amino acid + an N-terminal L-alpha-aminoacyl-[peptide]</text>
        <dbReference type="Rhea" id="RHEA:23904"/>
        <dbReference type="Rhea" id="RHEA-COMP:9780"/>
        <dbReference type="Rhea" id="RHEA-COMP:9795"/>
        <dbReference type="ChEBI" id="CHEBI:77644"/>
        <dbReference type="ChEBI" id="CHEBI:78597"/>
        <dbReference type="ChEBI" id="CHEBI:78599"/>
        <dbReference type="ChEBI" id="CHEBI:78608"/>
        <dbReference type="EC" id="2.3.2.2"/>
    </reaction>
</comment>
<dbReference type="PROSITE" id="PS50808">
    <property type="entry name" value="ZF_BED"/>
    <property type="match status" value="1"/>
</dbReference>
<comment type="catalytic activity">
    <reaction evidence="11">
        <text>an S-substituted glutathione + H2O = an S-substituted L-cysteinylglycine + L-glutamate</text>
        <dbReference type="Rhea" id="RHEA:59468"/>
        <dbReference type="ChEBI" id="CHEBI:15377"/>
        <dbReference type="ChEBI" id="CHEBI:29985"/>
        <dbReference type="ChEBI" id="CHEBI:90779"/>
        <dbReference type="ChEBI" id="CHEBI:143103"/>
        <dbReference type="EC" id="3.4.19.13"/>
    </reaction>
</comment>
<dbReference type="Pfam" id="PF05699">
    <property type="entry name" value="Dimer_Tnp_hAT"/>
    <property type="match status" value="1"/>
</dbReference>
<evidence type="ECO:0000256" key="4">
    <source>
        <dbReference type="ARBA" id="ARBA00022771"/>
    </source>
</evidence>
<dbReference type="SMART" id="SM00614">
    <property type="entry name" value="ZnF_BED"/>
    <property type="match status" value="1"/>
</dbReference>
<reference evidence="15" key="1">
    <citation type="submission" date="2023-04" db="EMBL/GenBank/DDBJ databases">
        <authorList>
            <person name="Vijverberg K."/>
            <person name="Xiong W."/>
            <person name="Schranz E."/>
        </authorList>
    </citation>
    <scope>NUCLEOTIDE SEQUENCE</scope>
</reference>
<dbReference type="InterPro" id="IPR043137">
    <property type="entry name" value="GGT_ssub_C"/>
</dbReference>
<keyword evidence="13" id="KW-1133">Transmembrane helix</keyword>
<feature type="binding site" evidence="9">
    <location>
        <position position="711"/>
    </location>
    <ligand>
        <name>L-glutamate</name>
        <dbReference type="ChEBI" id="CHEBI:29985"/>
    </ligand>
</feature>
<dbReference type="EC" id="2.3.2.2" evidence="11"/>
<evidence type="ECO:0000313" key="16">
    <source>
        <dbReference type="Proteomes" id="UP001177003"/>
    </source>
</evidence>
<keyword evidence="4 10" id="KW-0863">Zinc-finger</keyword>
<keyword evidence="7" id="KW-0539">Nucleus</keyword>
<evidence type="ECO:0000256" key="10">
    <source>
        <dbReference type="PROSITE-ProRule" id="PRU00027"/>
    </source>
</evidence>
<dbReference type="InterPro" id="IPR012337">
    <property type="entry name" value="RNaseH-like_sf"/>
</dbReference>
<dbReference type="InterPro" id="IPR025525">
    <property type="entry name" value="hAT-like_transposase_RNase-H"/>
</dbReference>
<evidence type="ECO:0000256" key="7">
    <source>
        <dbReference type="ARBA" id="ARBA00023242"/>
    </source>
</evidence>
<name>A0AA35Z508_LACSI</name>
<dbReference type="GO" id="GO:0008270">
    <property type="term" value="F:zinc ion binding"/>
    <property type="evidence" value="ECO:0007669"/>
    <property type="project" value="UniProtKB-KW"/>
</dbReference>
<comment type="catalytic activity">
    <reaction evidence="11">
        <text>glutathione + H2O = L-cysteinylglycine + L-glutamate</text>
        <dbReference type="Rhea" id="RHEA:28807"/>
        <dbReference type="ChEBI" id="CHEBI:15377"/>
        <dbReference type="ChEBI" id="CHEBI:29985"/>
        <dbReference type="ChEBI" id="CHEBI:57925"/>
        <dbReference type="ChEBI" id="CHEBI:61694"/>
        <dbReference type="EC" id="3.4.19.13"/>
    </reaction>
</comment>
<keyword evidence="11" id="KW-0808">Transferase</keyword>
<feature type="region of interest" description="Disordered" evidence="12">
    <location>
        <begin position="1"/>
        <end position="28"/>
    </location>
</feature>
<feature type="transmembrane region" description="Helical" evidence="13">
    <location>
        <begin position="598"/>
        <end position="617"/>
    </location>
</feature>
<accession>A0AA35Z508</accession>
<comment type="function">
    <text evidence="11">Cleaves the gamma-glutamyl peptide bond of glutathione and glutathione conjugates.</text>
</comment>
<dbReference type="NCBIfam" id="TIGR00066">
    <property type="entry name" value="g_glut_trans"/>
    <property type="match status" value="1"/>
</dbReference>
<evidence type="ECO:0000256" key="9">
    <source>
        <dbReference type="PIRSR" id="PIRSR600101-2"/>
    </source>
</evidence>
<dbReference type="PRINTS" id="PR01210">
    <property type="entry name" value="GGTRANSPTASE"/>
</dbReference>
<dbReference type="GO" id="GO:0036374">
    <property type="term" value="F:glutathione hydrolase activity"/>
    <property type="evidence" value="ECO:0007669"/>
    <property type="project" value="UniProtKB-UniRule"/>
</dbReference>
<keyword evidence="16" id="KW-1185">Reference proteome</keyword>
<dbReference type="EC" id="3.4.19.13" evidence="11"/>
<dbReference type="EMBL" id="OX465081">
    <property type="protein sequence ID" value="CAI9286026.1"/>
    <property type="molecule type" value="Genomic_DNA"/>
</dbReference>
<dbReference type="AlphaFoldDB" id="A0AA35Z508"/>
<feature type="binding site" evidence="9">
    <location>
        <begin position="1051"/>
        <end position="1052"/>
    </location>
    <ligand>
        <name>L-glutamate</name>
        <dbReference type="ChEBI" id="CHEBI:29985"/>
    </ligand>
</feature>
<dbReference type="Pfam" id="PF01019">
    <property type="entry name" value="G_glu_transpept"/>
    <property type="match status" value="1"/>
</dbReference>
<comment type="subunit">
    <text evidence="2">Homodimer.</text>
</comment>
<dbReference type="SUPFAM" id="SSF140996">
    <property type="entry name" value="Hermes dimerisation domain"/>
    <property type="match status" value="1"/>
</dbReference>
<organism evidence="15 16">
    <name type="scientific">Lactuca saligna</name>
    <name type="common">Willowleaf lettuce</name>
    <dbReference type="NCBI Taxonomy" id="75948"/>
    <lineage>
        <taxon>Eukaryota</taxon>
        <taxon>Viridiplantae</taxon>
        <taxon>Streptophyta</taxon>
        <taxon>Embryophyta</taxon>
        <taxon>Tracheophyta</taxon>
        <taxon>Spermatophyta</taxon>
        <taxon>Magnoliopsida</taxon>
        <taxon>eudicotyledons</taxon>
        <taxon>Gunneridae</taxon>
        <taxon>Pentapetalae</taxon>
        <taxon>asterids</taxon>
        <taxon>campanulids</taxon>
        <taxon>Asterales</taxon>
        <taxon>Asteraceae</taxon>
        <taxon>Cichorioideae</taxon>
        <taxon>Cichorieae</taxon>
        <taxon>Lactucinae</taxon>
        <taxon>Lactuca</taxon>
    </lineage>
</organism>
<evidence type="ECO:0000256" key="1">
    <source>
        <dbReference type="ARBA" id="ARBA00004123"/>
    </source>
</evidence>
<dbReference type="GO" id="GO:0103068">
    <property type="term" value="F:leukotriene C4 gamma-glutamyl transferase activity"/>
    <property type="evidence" value="ECO:0007669"/>
    <property type="project" value="UniProtKB-EC"/>
</dbReference>
<evidence type="ECO:0000256" key="11">
    <source>
        <dbReference type="RuleBase" id="RU368068"/>
    </source>
</evidence>
<keyword evidence="13" id="KW-0812">Transmembrane</keyword>
<dbReference type="Pfam" id="PF14372">
    <property type="entry name" value="hAT-like_RNase-H"/>
    <property type="match status" value="1"/>
</dbReference>
<feature type="active site" description="Nucleophile" evidence="8">
    <location>
        <position position="981"/>
    </location>
</feature>
<dbReference type="GO" id="GO:0005886">
    <property type="term" value="C:plasma membrane"/>
    <property type="evidence" value="ECO:0007669"/>
    <property type="project" value="TreeGrafter"/>
</dbReference>